<evidence type="ECO:0000259" key="2">
    <source>
        <dbReference type="Pfam" id="PF08450"/>
    </source>
</evidence>
<dbReference type="InterPro" id="IPR011042">
    <property type="entry name" value="6-blade_b-propeller_TolB-like"/>
</dbReference>
<accession>A0A7X1F522</accession>
<evidence type="ECO:0000313" key="3">
    <source>
        <dbReference type="EMBL" id="MBC2650468.1"/>
    </source>
</evidence>
<dbReference type="EMBL" id="JACLAU010000001">
    <property type="protein sequence ID" value="MBC2650468.1"/>
    <property type="molecule type" value="Genomic_DNA"/>
</dbReference>
<gene>
    <name evidence="3" type="ORF">H7F49_01960</name>
</gene>
<dbReference type="InterPro" id="IPR051262">
    <property type="entry name" value="SMP-30/CGR1_Lactonase"/>
</dbReference>
<organism evidence="3 4">
    <name type="scientific">Novosphingobium aerophilum</name>
    <dbReference type="NCBI Taxonomy" id="2839843"/>
    <lineage>
        <taxon>Bacteria</taxon>
        <taxon>Pseudomonadati</taxon>
        <taxon>Pseudomonadota</taxon>
        <taxon>Alphaproteobacteria</taxon>
        <taxon>Sphingomonadales</taxon>
        <taxon>Sphingomonadaceae</taxon>
        <taxon>Novosphingobium</taxon>
    </lineage>
</organism>
<sequence length="300" mass="31843">MTADARLDDFAELARGIYLEGLAIDHERGLVWFSDVVGGGIHAVRSDGTPVATLNPDRMWTGGVLVNKGGIVLSSGQGGIAWTNPETGAAGWLIDRIDGAPINGINEMVPDGQGGLYFGTVDLDSVIAGRAPGPTCLYRLDRDRTLTRIADGVGFSNGLMLDAQARRLYCNDTFRGTWAFDLGADGVPADRRLILAKEDADGLALDALGCLWITGFRSGVFTRLAADGTRLADVPTPGEAITQLRFGGADGRDCYFHVVPIDGGEALKNGTELSARRSILYHARSTVPGRPVAPTEFRLG</sequence>
<dbReference type="Gene3D" id="2.120.10.30">
    <property type="entry name" value="TolB, C-terminal domain"/>
    <property type="match status" value="1"/>
</dbReference>
<evidence type="ECO:0000256" key="1">
    <source>
        <dbReference type="ARBA" id="ARBA00022801"/>
    </source>
</evidence>
<proteinExistence type="predicted"/>
<evidence type="ECO:0000313" key="4">
    <source>
        <dbReference type="Proteomes" id="UP000520156"/>
    </source>
</evidence>
<reference evidence="3 4" key="1">
    <citation type="submission" date="2020-08" db="EMBL/GenBank/DDBJ databases">
        <title>The genome sequence of Novosphingobium flavum 4Y4.</title>
        <authorList>
            <person name="Liu Y."/>
        </authorList>
    </citation>
    <scope>NUCLEOTIDE SEQUENCE [LARGE SCALE GENOMIC DNA]</scope>
    <source>
        <strain evidence="3 4">4Y4</strain>
    </source>
</reference>
<feature type="domain" description="SMP-30/Gluconolactonase/LRE-like region" evidence="2">
    <location>
        <begin position="20"/>
        <end position="255"/>
    </location>
</feature>
<dbReference type="Proteomes" id="UP000520156">
    <property type="component" value="Unassembled WGS sequence"/>
</dbReference>
<dbReference type="PANTHER" id="PTHR47572:SF4">
    <property type="entry name" value="LACTONASE DRP35"/>
    <property type="match status" value="1"/>
</dbReference>
<dbReference type="PANTHER" id="PTHR47572">
    <property type="entry name" value="LIPOPROTEIN-RELATED"/>
    <property type="match status" value="1"/>
</dbReference>
<protein>
    <submittedName>
        <fullName evidence="3">SMP-30/gluconolactonase/LRE family protein</fullName>
    </submittedName>
</protein>
<keyword evidence="1" id="KW-0378">Hydrolase</keyword>
<dbReference type="AlphaFoldDB" id="A0A7X1F522"/>
<dbReference type="GO" id="GO:0016787">
    <property type="term" value="F:hydrolase activity"/>
    <property type="evidence" value="ECO:0007669"/>
    <property type="project" value="UniProtKB-KW"/>
</dbReference>
<dbReference type="SUPFAM" id="SSF63829">
    <property type="entry name" value="Calcium-dependent phosphotriesterase"/>
    <property type="match status" value="1"/>
</dbReference>
<dbReference type="RefSeq" id="WP_185681860.1">
    <property type="nucleotide sequence ID" value="NZ_JACLAU010000001.1"/>
</dbReference>
<name>A0A7X1F522_9SPHN</name>
<keyword evidence="4" id="KW-1185">Reference proteome</keyword>
<dbReference type="InterPro" id="IPR013658">
    <property type="entry name" value="SGL"/>
</dbReference>
<comment type="caution">
    <text evidence="3">The sequence shown here is derived from an EMBL/GenBank/DDBJ whole genome shotgun (WGS) entry which is preliminary data.</text>
</comment>
<dbReference type="Pfam" id="PF08450">
    <property type="entry name" value="SGL"/>
    <property type="match status" value="1"/>
</dbReference>